<evidence type="ECO:0000313" key="1">
    <source>
        <dbReference type="EMBL" id="SOC24514.1"/>
    </source>
</evidence>
<dbReference type="InterPro" id="IPR036583">
    <property type="entry name" value="23S_rRNA_IVS_sf"/>
</dbReference>
<dbReference type="OrthoDB" id="2939012at2"/>
<reference evidence="2" key="1">
    <citation type="submission" date="2017-08" db="EMBL/GenBank/DDBJ databases">
        <authorList>
            <person name="Varghese N."/>
            <person name="Submissions S."/>
        </authorList>
    </citation>
    <scope>NUCLEOTIDE SEQUENCE [LARGE SCALE GENOMIC DNA]</scope>
    <source>
        <strain evidence="2">JC22</strain>
    </source>
</reference>
<dbReference type="AlphaFoldDB" id="A0A285TQF9"/>
<gene>
    <name evidence="1" type="ORF">SAMN05880501_11744</name>
</gene>
<accession>A0A285TQF9</accession>
<proteinExistence type="predicted"/>
<dbReference type="SUPFAM" id="SSF158446">
    <property type="entry name" value="IVS-encoded protein-like"/>
    <property type="match status" value="1"/>
</dbReference>
<keyword evidence="2" id="KW-1185">Reference proteome</keyword>
<dbReference type="Proteomes" id="UP000219636">
    <property type="component" value="Unassembled WGS sequence"/>
</dbReference>
<evidence type="ECO:0000313" key="2">
    <source>
        <dbReference type="Proteomes" id="UP000219636"/>
    </source>
</evidence>
<sequence length="135" mass="16203">MMWVPDFRKNALYQRSLDVAHEVYRTVEEDSRNIRESEAIQLRKRAVRITKKITHAIVQQNIKMKFKSLNEAKLELELLLKQIYKLCDKKRIDEFNGFNIDCYADQVMKLLNFHFGEYKKKGIEFKKIKSRSDSE</sequence>
<name>A0A285TQF9_9BACL</name>
<organism evidence="1 2">
    <name type="scientific">Ureibacillus xyleni</name>
    <dbReference type="NCBI Taxonomy" id="614648"/>
    <lineage>
        <taxon>Bacteria</taxon>
        <taxon>Bacillati</taxon>
        <taxon>Bacillota</taxon>
        <taxon>Bacilli</taxon>
        <taxon>Bacillales</taxon>
        <taxon>Caryophanaceae</taxon>
        <taxon>Ureibacillus</taxon>
    </lineage>
</organism>
<protein>
    <submittedName>
        <fullName evidence="1">23S rRNA-intervening sequence protein</fullName>
    </submittedName>
</protein>
<dbReference type="EMBL" id="OBMQ01000017">
    <property type="protein sequence ID" value="SOC24514.1"/>
    <property type="molecule type" value="Genomic_DNA"/>
</dbReference>